<reference evidence="1 2" key="1">
    <citation type="journal article" date="2011" name="J. Bacteriol.">
        <title>Complete genome sequences of two hemotropic Mycoplasmas, Mycoplasma haemofelis strain Ohio2 and Mycoplasma suis strain Illinois.</title>
        <authorList>
            <person name="Messick J.B."/>
            <person name="Santos A.P."/>
            <person name="Guimaraes A.M."/>
        </authorList>
    </citation>
    <scope>NUCLEOTIDE SEQUENCE [LARGE SCALE GENOMIC DNA]</scope>
    <source>
        <strain evidence="1 2">Ohio2</strain>
    </source>
</reference>
<evidence type="ECO:0000313" key="1">
    <source>
        <dbReference type="EMBL" id="AEG72741.1"/>
    </source>
</evidence>
<dbReference type="EMBL" id="CP002808">
    <property type="protein sequence ID" value="AEG72741.1"/>
    <property type="molecule type" value="Genomic_DNA"/>
</dbReference>
<protein>
    <submittedName>
        <fullName evidence="1">Uncharacterized protein</fullName>
    </submittedName>
</protein>
<evidence type="ECO:0000313" key="2">
    <source>
        <dbReference type="Proteomes" id="UP000007952"/>
    </source>
</evidence>
<proteinExistence type="predicted"/>
<accession>F6FHK2</accession>
<name>F6FHK2_MYCHI</name>
<dbReference type="Proteomes" id="UP000007952">
    <property type="component" value="Chromosome"/>
</dbReference>
<dbReference type="BioCyc" id="MHAE859194:G1GR7-458-MONOMER"/>
<organism evidence="1 2">
    <name type="scientific">Mycoplasma haemofelis (strain Ohio2)</name>
    <dbReference type="NCBI Taxonomy" id="859194"/>
    <lineage>
        <taxon>Bacteria</taxon>
        <taxon>Bacillati</taxon>
        <taxon>Mycoplasmatota</taxon>
        <taxon>Mollicutes</taxon>
        <taxon>Mycoplasmataceae</taxon>
        <taxon>Mycoplasma</taxon>
    </lineage>
</organism>
<dbReference type="AlphaFoldDB" id="F6FHK2"/>
<gene>
    <name evidence="1" type="ordered locus">MHF_0467</name>
</gene>
<dbReference type="KEGG" id="mhf:MHF_0467"/>
<reference key="2">
    <citation type="submission" date="2011-05" db="EMBL/GenBank/DDBJ databases">
        <title>The Genome of Mycoplasma haemofelis Strain Ohio2, a pathogenic hemoplasma of the cat.</title>
        <authorList>
            <person name="Santos A.P."/>
            <person name="Guimaraes A.M.S."/>
            <person name="SanMiguel P.J."/>
            <person name="Martin S.W."/>
            <person name="Messick J.B."/>
        </authorList>
    </citation>
    <scope>NUCLEOTIDE SEQUENCE</scope>
    <source>
        <strain>Ohio2</strain>
    </source>
</reference>
<sequence>MSKFTPAAIILTGAGGASGAYYYAPKPSNKPTSSIIKVKFKDKYKAALLNAKENGDSQLWKKKWDLMQGKEPTHPKLKESLQKKDQNLHKEACQEIYSSSVMATPYFFDFKNYCSKNNQDGLGGSWIADGSGNKTRPKNKWDDKLTKLKSAKKDDLSKALLSLHIKLNPQEEKGKPNKFEVKVENRKELKDWCDYFASEMFFGEGGIDVKSAKEYCIE</sequence>
<dbReference type="HOGENOM" id="CLU_096783_0_0_14"/>